<feature type="compositionally biased region" description="Basic residues" evidence="1">
    <location>
        <begin position="553"/>
        <end position="562"/>
    </location>
</feature>
<feature type="region of interest" description="Disordered" evidence="1">
    <location>
        <begin position="691"/>
        <end position="937"/>
    </location>
</feature>
<feature type="compositionally biased region" description="Basic and acidic residues" evidence="1">
    <location>
        <begin position="851"/>
        <end position="884"/>
    </location>
</feature>
<feature type="compositionally biased region" description="Basic and acidic residues" evidence="1">
    <location>
        <begin position="601"/>
        <end position="611"/>
    </location>
</feature>
<reference evidence="2 3" key="1">
    <citation type="journal article" date="2023" name="Nucleic Acids Res.">
        <title>The hologenome of Daphnia magna reveals possible DNA methylation and microbiome-mediated evolution of the host genome.</title>
        <authorList>
            <person name="Chaturvedi A."/>
            <person name="Li X."/>
            <person name="Dhandapani V."/>
            <person name="Marshall H."/>
            <person name="Kissane S."/>
            <person name="Cuenca-Cambronero M."/>
            <person name="Asole G."/>
            <person name="Calvet F."/>
            <person name="Ruiz-Romero M."/>
            <person name="Marangio P."/>
            <person name="Guigo R."/>
            <person name="Rago D."/>
            <person name="Mirbahai L."/>
            <person name="Eastwood N."/>
            <person name="Colbourne J.K."/>
            <person name="Zhou J."/>
            <person name="Mallon E."/>
            <person name="Orsini L."/>
        </authorList>
    </citation>
    <scope>NUCLEOTIDE SEQUENCE [LARGE SCALE GENOMIC DNA]</scope>
    <source>
        <strain evidence="2">LRV0_1</strain>
    </source>
</reference>
<feature type="compositionally biased region" description="Basic and acidic residues" evidence="1">
    <location>
        <begin position="697"/>
        <end position="706"/>
    </location>
</feature>
<feature type="compositionally biased region" description="Basic and acidic residues" evidence="1">
    <location>
        <begin position="736"/>
        <end position="745"/>
    </location>
</feature>
<gene>
    <name evidence="2" type="ORF">OUZ56_032528</name>
</gene>
<feature type="compositionally biased region" description="Basic and acidic residues" evidence="1">
    <location>
        <begin position="486"/>
        <end position="504"/>
    </location>
</feature>
<feature type="compositionally biased region" description="Basic residues" evidence="1">
    <location>
        <begin position="904"/>
        <end position="913"/>
    </location>
</feature>
<feature type="compositionally biased region" description="Basic and acidic residues" evidence="1">
    <location>
        <begin position="777"/>
        <end position="810"/>
    </location>
</feature>
<feature type="region of interest" description="Disordered" evidence="1">
    <location>
        <begin position="322"/>
        <end position="611"/>
    </location>
</feature>
<proteinExistence type="predicted"/>
<feature type="compositionally biased region" description="Basic and acidic residues" evidence="1">
    <location>
        <begin position="893"/>
        <end position="903"/>
    </location>
</feature>
<evidence type="ECO:0000313" key="2">
    <source>
        <dbReference type="EMBL" id="KAK4045120.1"/>
    </source>
</evidence>
<feature type="compositionally biased region" description="Basic residues" evidence="1">
    <location>
        <begin position="354"/>
        <end position="365"/>
    </location>
</feature>
<organism evidence="2 3">
    <name type="scientific">Daphnia magna</name>
    <dbReference type="NCBI Taxonomy" id="35525"/>
    <lineage>
        <taxon>Eukaryota</taxon>
        <taxon>Metazoa</taxon>
        <taxon>Ecdysozoa</taxon>
        <taxon>Arthropoda</taxon>
        <taxon>Crustacea</taxon>
        <taxon>Branchiopoda</taxon>
        <taxon>Diplostraca</taxon>
        <taxon>Cladocera</taxon>
        <taxon>Anomopoda</taxon>
        <taxon>Daphniidae</taxon>
        <taxon>Daphnia</taxon>
    </lineage>
</organism>
<keyword evidence="3" id="KW-1185">Reference proteome</keyword>
<feature type="compositionally biased region" description="Basic and acidic residues" evidence="1">
    <location>
        <begin position="820"/>
        <end position="833"/>
    </location>
</feature>
<dbReference type="EMBL" id="JAOYFB010000041">
    <property type="protein sequence ID" value="KAK4045120.1"/>
    <property type="molecule type" value="Genomic_DNA"/>
</dbReference>
<sequence length="937" mass="101886">MTMVVGVLSLLEHARVPTRFTLLNKLHPDVFDPNTFPRLEATAALLSELAVAAEQEAAQATSAKVNAATLERASLIKGRLQRVLEYQLTDEVSVRELDGVRPGSSYKDLATDLVRLAVLAENHPAEIAGDRHFVATDPADARTLSAEILADLGTSLAGLEAESDDTRARVVTLLINDYAELLAALNFVGRNAAKAEQEKRKPLRGEGQVAGGDAERAGRSGLSRFVDDIARSPERLFGGVFCVLRSANRPPTGVSGIERSANRPPTGVLAILRSANRPQTAVLAILRSANRPQTGVLAILRSANRPRRGVFAILRSANRPRTGVSERSSSVIEGSLGLRRQPRRGRAALPGSRRFGRPRRRRHAQARGSGVLRRRGSGGGEPFGVLVGDRSEVELAPSPRVSREIAALGAEGDADRDGDRGRRKGEEGSEAGGPRPSNAANDQCERRADREPGVGADQPSVDDVWVGGVHGGGGPSKGQAVGDECDERRRAPEDDADRRADAHVHHGSIGERVAPLQKCRNKAADRPGRGSRVGKRAAADADRRRQTGDGRFALRRVLRRRQPVAEPMEREGGHHKGDDRHQAGREREERHARPGRQPQRPGDRRRDDPFFRGDVGRVCVRVLVGNRDEGDRGFGGRGDSVGLHGGDANQRVGRWRSVAEDRKPCEAFGLFLRDRYELEIARGPRLSCGKPALGTMRDADRDGDRQEAEEEEYRHGVRRVGPIEGGASEPDAANDQCERRADREPGVGADEGAIDDVRVGGVHDPGRRAEGQAVGQNREDRRREPIGDAQQDAERVSEHGEDAASGKERIANQGKAGGGRRVEEGADADVERCRRGRGNPAFGRVLCGDQRVTEPMKGERGERHCQVRGDERIDVLGERKERHAGPGRQPQRSGDRRRDDRFARSRQRQRGAVHRQSQVSAHQRKPSGSVGGAEGRP</sequence>
<dbReference type="Proteomes" id="UP001234178">
    <property type="component" value="Unassembled WGS sequence"/>
</dbReference>
<comment type="caution">
    <text evidence="2">The sequence shown here is derived from an EMBL/GenBank/DDBJ whole genome shotgun (WGS) entry which is preliminary data.</text>
</comment>
<feature type="compositionally biased region" description="Basic and acidic residues" evidence="1">
    <location>
        <begin position="413"/>
        <end position="427"/>
    </location>
</feature>
<evidence type="ECO:0000256" key="1">
    <source>
        <dbReference type="SAM" id="MobiDB-lite"/>
    </source>
</evidence>
<feature type="compositionally biased region" description="Basic and acidic residues" evidence="1">
    <location>
        <begin position="443"/>
        <end position="452"/>
    </location>
</feature>
<feature type="region of interest" description="Disordered" evidence="1">
    <location>
        <begin position="195"/>
        <end position="215"/>
    </location>
</feature>
<protein>
    <submittedName>
        <fullName evidence="2">Uncharacterized protein</fullName>
    </submittedName>
</protein>
<accession>A0ABR0B9J4</accession>
<name>A0ABR0B9J4_9CRUS</name>
<feature type="compositionally biased region" description="Basic and acidic residues" evidence="1">
    <location>
        <begin position="537"/>
        <end position="548"/>
    </location>
</feature>
<feature type="compositionally biased region" description="Basic and acidic residues" evidence="1">
    <location>
        <begin position="567"/>
        <end position="592"/>
    </location>
</feature>
<evidence type="ECO:0000313" key="3">
    <source>
        <dbReference type="Proteomes" id="UP001234178"/>
    </source>
</evidence>
<feature type="compositionally biased region" description="Basic and acidic residues" evidence="1">
    <location>
        <begin position="195"/>
        <end position="204"/>
    </location>
</feature>